<dbReference type="Proteomes" id="UP001597079">
    <property type="component" value="Unassembled WGS sequence"/>
</dbReference>
<dbReference type="InterPro" id="IPR024702">
    <property type="entry name" value="Uncharacterised_YmfJ"/>
</dbReference>
<proteinExistence type="predicted"/>
<dbReference type="PIRSF" id="PIRSF004764">
    <property type="entry name" value="YmfJ"/>
    <property type="match status" value="1"/>
</dbReference>
<reference evidence="2" key="1">
    <citation type="journal article" date="2019" name="Int. J. Syst. Evol. Microbiol.">
        <title>The Global Catalogue of Microorganisms (GCM) 10K type strain sequencing project: providing services to taxonomists for standard genome sequencing and annotation.</title>
        <authorList>
            <consortium name="The Broad Institute Genomics Platform"/>
            <consortium name="The Broad Institute Genome Sequencing Center for Infectious Disease"/>
            <person name="Wu L."/>
            <person name="Ma J."/>
        </authorList>
    </citation>
    <scope>NUCLEOTIDE SEQUENCE [LARGE SCALE GENOMIC DNA]</scope>
    <source>
        <strain evidence="2">CGMCC 1.12286</strain>
    </source>
</reference>
<keyword evidence="2" id="KW-1185">Reference proteome</keyword>
<dbReference type="Pfam" id="PF11588">
    <property type="entry name" value="DUF3243"/>
    <property type="match status" value="1"/>
</dbReference>
<organism evidence="1 2">
    <name type="scientific">Alicyclobacillus fodiniaquatilis</name>
    <dbReference type="NCBI Taxonomy" id="1661150"/>
    <lineage>
        <taxon>Bacteria</taxon>
        <taxon>Bacillati</taxon>
        <taxon>Bacillota</taxon>
        <taxon>Bacilli</taxon>
        <taxon>Bacillales</taxon>
        <taxon>Alicyclobacillaceae</taxon>
        <taxon>Alicyclobacillus</taxon>
    </lineage>
</organism>
<comment type="caution">
    <text evidence="1">The sequence shown here is derived from an EMBL/GenBank/DDBJ whole genome shotgun (WGS) entry which is preliminary data.</text>
</comment>
<evidence type="ECO:0000313" key="1">
    <source>
        <dbReference type="EMBL" id="MFD1676675.1"/>
    </source>
</evidence>
<dbReference type="RefSeq" id="WP_377944582.1">
    <property type="nucleotide sequence ID" value="NZ_JBHUCX010000074.1"/>
</dbReference>
<dbReference type="Gene3D" id="1.10.760.20">
    <property type="entry name" value="Protein of unknown function DUF3243"/>
    <property type="match status" value="1"/>
</dbReference>
<dbReference type="InterPro" id="IPR038292">
    <property type="entry name" value="YmfJ/YflH_sf"/>
</dbReference>
<dbReference type="EMBL" id="JBHUCX010000074">
    <property type="protein sequence ID" value="MFD1676675.1"/>
    <property type="molecule type" value="Genomic_DNA"/>
</dbReference>
<protein>
    <submittedName>
        <fullName evidence="1">DUF3243 domain-containing protein</fullName>
    </submittedName>
</protein>
<name>A0ABW4JNH3_9BACL</name>
<evidence type="ECO:0000313" key="2">
    <source>
        <dbReference type="Proteomes" id="UP001597079"/>
    </source>
</evidence>
<gene>
    <name evidence="1" type="ORF">ACFSB2_18540</name>
</gene>
<dbReference type="InterPro" id="IPR021637">
    <property type="entry name" value="DUF3243"/>
</dbReference>
<sequence>MGVLNNFDKWREFLGEHIDRAESMGFSEDQITNVASKMGEFLADKVDPKNDEQRLLKEMWDCGSEEERRAIASVMVKMSDKAH</sequence>
<accession>A0ABW4JNH3</accession>